<evidence type="ECO:0000313" key="1">
    <source>
        <dbReference type="EMBL" id="EYB86977.1"/>
    </source>
</evidence>
<keyword evidence="2" id="KW-1185">Reference proteome</keyword>
<evidence type="ECO:0000313" key="2">
    <source>
        <dbReference type="Proteomes" id="UP000024635"/>
    </source>
</evidence>
<proteinExistence type="predicted"/>
<organism evidence="1 2">
    <name type="scientific">Ancylostoma ceylanicum</name>
    <dbReference type="NCBI Taxonomy" id="53326"/>
    <lineage>
        <taxon>Eukaryota</taxon>
        <taxon>Metazoa</taxon>
        <taxon>Ecdysozoa</taxon>
        <taxon>Nematoda</taxon>
        <taxon>Chromadorea</taxon>
        <taxon>Rhabditida</taxon>
        <taxon>Rhabditina</taxon>
        <taxon>Rhabditomorpha</taxon>
        <taxon>Strongyloidea</taxon>
        <taxon>Ancylostomatidae</taxon>
        <taxon>Ancylostomatinae</taxon>
        <taxon>Ancylostoma</taxon>
    </lineage>
</organism>
<gene>
    <name evidence="1" type="primary">Acey_s0270.g858</name>
    <name evidence="1" type="ORF">Y032_0270g858</name>
</gene>
<name>A0A016S9F5_9BILA</name>
<reference evidence="2" key="1">
    <citation type="journal article" date="2015" name="Nat. Genet.">
        <title>The genome and transcriptome of the zoonotic hookworm Ancylostoma ceylanicum identify infection-specific gene families.</title>
        <authorList>
            <person name="Schwarz E.M."/>
            <person name="Hu Y."/>
            <person name="Antoshechkin I."/>
            <person name="Miller M.M."/>
            <person name="Sternberg P.W."/>
            <person name="Aroian R.V."/>
        </authorList>
    </citation>
    <scope>NUCLEOTIDE SEQUENCE</scope>
    <source>
        <strain evidence="2">HY135</strain>
    </source>
</reference>
<accession>A0A016S9F5</accession>
<protein>
    <submittedName>
        <fullName evidence="1">Uncharacterized protein</fullName>
    </submittedName>
</protein>
<dbReference type="AlphaFoldDB" id="A0A016S9F5"/>
<dbReference type="Proteomes" id="UP000024635">
    <property type="component" value="Unassembled WGS sequence"/>
</dbReference>
<sequence length="104" mass="11466">MCVLGFLDPLNRMGQKTGPDKRTRKIHVEYNWATTKKTDTHNVIKKENKSRLFAVIVDGGALLLIPGSTQRRCAACDGITAIRANQGFLDSFSSTLMLATKKAN</sequence>
<comment type="caution">
    <text evidence="1">The sequence shown here is derived from an EMBL/GenBank/DDBJ whole genome shotgun (WGS) entry which is preliminary data.</text>
</comment>
<dbReference type="EMBL" id="JARK01001606">
    <property type="protein sequence ID" value="EYB86977.1"/>
    <property type="molecule type" value="Genomic_DNA"/>
</dbReference>